<dbReference type="Gene3D" id="3.20.20.70">
    <property type="entry name" value="Aldolase class I"/>
    <property type="match status" value="1"/>
</dbReference>
<organism evidence="3 4">
    <name type="scientific">Kribbella koreensis</name>
    <dbReference type="NCBI Taxonomy" id="57909"/>
    <lineage>
        <taxon>Bacteria</taxon>
        <taxon>Bacillati</taxon>
        <taxon>Actinomycetota</taxon>
        <taxon>Actinomycetes</taxon>
        <taxon>Propionibacteriales</taxon>
        <taxon>Kribbellaceae</taxon>
        <taxon>Kribbella</taxon>
    </lineage>
</organism>
<protein>
    <submittedName>
        <fullName evidence="3">Endo alpha-1,4 polygalactosaminidase</fullName>
    </submittedName>
</protein>
<dbReference type="Proteomes" id="UP001500542">
    <property type="component" value="Unassembled WGS sequence"/>
</dbReference>
<feature type="domain" description="Glycoside-hydrolase family GH114 TIM-barrel" evidence="2">
    <location>
        <begin position="74"/>
        <end position="287"/>
    </location>
</feature>
<accession>A0ABP4BD32</accession>
<reference evidence="4" key="1">
    <citation type="journal article" date="2019" name="Int. J. Syst. Evol. Microbiol.">
        <title>The Global Catalogue of Microorganisms (GCM) 10K type strain sequencing project: providing services to taxonomists for standard genome sequencing and annotation.</title>
        <authorList>
            <consortium name="The Broad Institute Genomics Platform"/>
            <consortium name="The Broad Institute Genome Sequencing Center for Infectious Disease"/>
            <person name="Wu L."/>
            <person name="Ma J."/>
        </authorList>
    </citation>
    <scope>NUCLEOTIDE SEQUENCE [LARGE SCALE GENOMIC DNA]</scope>
    <source>
        <strain evidence="4">JCM 10977</strain>
    </source>
</reference>
<sequence>MSAVPARVRRLLLALLGGVLLLAGLAYLLNRPSTPDEPAAAGTPTASPPTAGTSSPAPTSPGPAVRLPPLHAGFDYQLGGPYPPAAGVEIVVRDRTAPAVNGLYNVCYVNAFQAQPGEQDQWDQDLLLKDKAGKTVIDEDWDEPLLDLRTAGKRQRIATKVNAWIDGCAASGYQAIEPDNYDSYTRSKNLLTADQAKEFLTLLATHAHRRNLAIGQKNSADLVADRKSVGLDFAVSEECGQYDECAAYADAFGNHVLVIEYTAAGLRKACDAFGNKLSIVRRDLDVTPPGTPDHLRETC</sequence>
<keyword evidence="4" id="KW-1185">Reference proteome</keyword>
<dbReference type="InterPro" id="IPR004352">
    <property type="entry name" value="GH114_TIM-barrel"/>
</dbReference>
<evidence type="ECO:0000256" key="1">
    <source>
        <dbReference type="SAM" id="MobiDB-lite"/>
    </source>
</evidence>
<dbReference type="PANTHER" id="PTHR35273">
    <property type="entry name" value="ALPHA-1,4 POLYGALACTOSAMINIDASE, PUTATIVE (AFU_ORTHOLOGUE AFUA_3G07890)-RELATED"/>
    <property type="match status" value="1"/>
</dbReference>
<proteinExistence type="predicted"/>
<evidence type="ECO:0000259" key="2">
    <source>
        <dbReference type="Pfam" id="PF03537"/>
    </source>
</evidence>
<dbReference type="PANTHER" id="PTHR35273:SF2">
    <property type="entry name" value="ALPHA-GALACTOSIDASE"/>
    <property type="match status" value="1"/>
</dbReference>
<dbReference type="SUPFAM" id="SSF51445">
    <property type="entry name" value="(Trans)glycosidases"/>
    <property type="match status" value="1"/>
</dbReference>
<dbReference type="InterPro" id="IPR013785">
    <property type="entry name" value="Aldolase_TIM"/>
</dbReference>
<evidence type="ECO:0000313" key="4">
    <source>
        <dbReference type="Proteomes" id="UP001500542"/>
    </source>
</evidence>
<dbReference type="EMBL" id="BAAAHK010000012">
    <property type="protein sequence ID" value="GAA0949360.1"/>
    <property type="molecule type" value="Genomic_DNA"/>
</dbReference>
<dbReference type="InterPro" id="IPR017853">
    <property type="entry name" value="GH"/>
</dbReference>
<name>A0ABP4BD32_9ACTN</name>
<feature type="region of interest" description="Disordered" evidence="1">
    <location>
        <begin position="35"/>
        <end position="66"/>
    </location>
</feature>
<feature type="compositionally biased region" description="Low complexity" evidence="1">
    <location>
        <begin position="38"/>
        <end position="57"/>
    </location>
</feature>
<gene>
    <name evidence="3" type="ORF">GCM10009554_47880</name>
</gene>
<evidence type="ECO:0000313" key="3">
    <source>
        <dbReference type="EMBL" id="GAA0949360.1"/>
    </source>
</evidence>
<comment type="caution">
    <text evidence="3">The sequence shown here is derived from an EMBL/GenBank/DDBJ whole genome shotgun (WGS) entry which is preliminary data.</text>
</comment>
<dbReference type="Pfam" id="PF03537">
    <property type="entry name" value="Glyco_hydro_114"/>
    <property type="match status" value="1"/>
</dbReference>